<dbReference type="OrthoDB" id="444940at2759"/>
<dbReference type="EMBL" id="CAMXCT010001535">
    <property type="protein sequence ID" value="CAI3990956.1"/>
    <property type="molecule type" value="Genomic_DNA"/>
</dbReference>
<dbReference type="AlphaFoldDB" id="A0A9P1CIR8"/>
<evidence type="ECO:0000313" key="1">
    <source>
        <dbReference type="EMBL" id="CAI3990956.1"/>
    </source>
</evidence>
<dbReference type="Proteomes" id="UP001152797">
    <property type="component" value="Unassembled WGS sequence"/>
</dbReference>
<reference evidence="1" key="1">
    <citation type="submission" date="2022-10" db="EMBL/GenBank/DDBJ databases">
        <authorList>
            <person name="Chen Y."/>
            <person name="Dougan E. K."/>
            <person name="Chan C."/>
            <person name="Rhodes N."/>
            <person name="Thang M."/>
        </authorList>
    </citation>
    <scope>NUCLEOTIDE SEQUENCE</scope>
</reference>
<sequence length="427" mass="49779">MHPVSRRLGKLSGKNNSRDWWRVLGDGPEIQTIRVPVKFKDLSDGEFKHRLEDRPILDPHLVIEYLFNKAKVAIPREEVRRYWNHHSHFGEKWAQSCDNFDRIPLGIFGDNARVTTQYGKVVQLIGIFMNLVLWRPGSVRLSRFLLFSIGDHELWGYHTLQTVYRRLTWSLNALWEGRHPEAGAWGDPLGPNLQKKAGKWITHDALLFATTEVRGDWSWLKKIFRFERTSWTGIQVCHHCRALSSGEWKDLYWNLEPSSNWYDNMFDLDDWCEERLPAQGICPLISLRNFHPTVIRWCLMHVFHLGLLYDANGSSLNLLLSCGFWGGPAEYSRSLLLARAYQDFKQWCRVNRIQCSQPEFKESMIYKKNGDVLLTLKAFNGRCVMEWLSERVYEAHQNPQYSAFDPARFCVIAGTMILSSIVFGNAD</sequence>
<comment type="caution">
    <text evidence="1">The sequence shown here is derived from an EMBL/GenBank/DDBJ whole genome shotgun (WGS) entry which is preliminary data.</text>
</comment>
<organism evidence="1">
    <name type="scientific">Cladocopium goreaui</name>
    <dbReference type="NCBI Taxonomy" id="2562237"/>
    <lineage>
        <taxon>Eukaryota</taxon>
        <taxon>Sar</taxon>
        <taxon>Alveolata</taxon>
        <taxon>Dinophyceae</taxon>
        <taxon>Suessiales</taxon>
        <taxon>Symbiodiniaceae</taxon>
        <taxon>Cladocopium</taxon>
    </lineage>
</organism>
<name>A0A9P1CIR8_9DINO</name>
<gene>
    <name evidence="1" type="ORF">C1SCF055_LOCUS17904</name>
</gene>
<dbReference type="EMBL" id="CAMXCT030001535">
    <property type="protein sequence ID" value="CAL4778268.1"/>
    <property type="molecule type" value="Genomic_DNA"/>
</dbReference>
<evidence type="ECO:0000313" key="2">
    <source>
        <dbReference type="EMBL" id="CAL1144331.1"/>
    </source>
</evidence>
<accession>A0A9P1CIR8</accession>
<evidence type="ECO:0000313" key="4">
    <source>
        <dbReference type="Proteomes" id="UP001152797"/>
    </source>
</evidence>
<reference evidence="2" key="2">
    <citation type="submission" date="2024-04" db="EMBL/GenBank/DDBJ databases">
        <authorList>
            <person name="Chen Y."/>
            <person name="Shah S."/>
            <person name="Dougan E. K."/>
            <person name="Thang M."/>
            <person name="Chan C."/>
        </authorList>
    </citation>
    <scope>NUCLEOTIDE SEQUENCE [LARGE SCALE GENOMIC DNA]</scope>
</reference>
<evidence type="ECO:0000313" key="3">
    <source>
        <dbReference type="EMBL" id="CAL4778268.1"/>
    </source>
</evidence>
<protein>
    <submittedName>
        <fullName evidence="3">Neurofilament heavy polypeptide</fullName>
    </submittedName>
</protein>
<dbReference type="EMBL" id="CAMXCT020001535">
    <property type="protein sequence ID" value="CAL1144331.1"/>
    <property type="molecule type" value="Genomic_DNA"/>
</dbReference>
<proteinExistence type="predicted"/>
<keyword evidence="4" id="KW-1185">Reference proteome</keyword>